<gene>
    <name evidence="2" type="ORF">LTRI10_LOCUS15750</name>
</gene>
<reference evidence="2 3" key="1">
    <citation type="submission" date="2024-04" db="EMBL/GenBank/DDBJ databases">
        <authorList>
            <person name="Fracassetti M."/>
        </authorList>
    </citation>
    <scope>NUCLEOTIDE SEQUENCE [LARGE SCALE GENOMIC DNA]</scope>
</reference>
<organism evidence="2 3">
    <name type="scientific">Linum trigynum</name>
    <dbReference type="NCBI Taxonomy" id="586398"/>
    <lineage>
        <taxon>Eukaryota</taxon>
        <taxon>Viridiplantae</taxon>
        <taxon>Streptophyta</taxon>
        <taxon>Embryophyta</taxon>
        <taxon>Tracheophyta</taxon>
        <taxon>Spermatophyta</taxon>
        <taxon>Magnoliopsida</taxon>
        <taxon>eudicotyledons</taxon>
        <taxon>Gunneridae</taxon>
        <taxon>Pentapetalae</taxon>
        <taxon>rosids</taxon>
        <taxon>fabids</taxon>
        <taxon>Malpighiales</taxon>
        <taxon>Linaceae</taxon>
        <taxon>Linum</taxon>
    </lineage>
</organism>
<protein>
    <submittedName>
        <fullName evidence="2">Uncharacterized protein</fullName>
    </submittedName>
</protein>
<accession>A0AAV2DKT8</accession>
<name>A0AAV2DKT8_9ROSI</name>
<dbReference type="EMBL" id="OZ034816">
    <property type="protein sequence ID" value="CAL1373843.1"/>
    <property type="molecule type" value="Genomic_DNA"/>
</dbReference>
<dbReference type="AlphaFoldDB" id="A0AAV2DKT8"/>
<dbReference type="Proteomes" id="UP001497516">
    <property type="component" value="Chromosome 3"/>
</dbReference>
<keyword evidence="3" id="KW-1185">Reference proteome</keyword>
<feature type="region of interest" description="Disordered" evidence="1">
    <location>
        <begin position="1"/>
        <end position="42"/>
    </location>
</feature>
<evidence type="ECO:0000313" key="3">
    <source>
        <dbReference type="Proteomes" id="UP001497516"/>
    </source>
</evidence>
<proteinExistence type="predicted"/>
<evidence type="ECO:0000256" key="1">
    <source>
        <dbReference type="SAM" id="MobiDB-lite"/>
    </source>
</evidence>
<sequence>MKEEGSDSSTLMPEETCHLAGGETAVNRDQGGKFQDNGGAAGNVDFQRQQSQRGLPTTLWDCQPADCLAWRRR</sequence>
<evidence type="ECO:0000313" key="2">
    <source>
        <dbReference type="EMBL" id="CAL1373843.1"/>
    </source>
</evidence>